<evidence type="ECO:0000256" key="3">
    <source>
        <dbReference type="ARBA" id="ARBA00023118"/>
    </source>
</evidence>
<sequence length="256" mass="28586">MIELRLRVKFKIKPGSTIDFNYQWHITAMVYKVLSVSAPEFSKQLHDSGYPHLAGPDFKFFTFSTLWAGRGATTVVGKRLCFESDSLLWRFDTPVAVVSSLLAEGLMSLGEVRIGSLNAEVGQIIDEPMPDFSDGFATFSCISPLVSSVPDAKLGHKYLDPKDNQFWEVLRGNLIKKWETLYRKPFQGEVKLQPDWEYIKTRKTSKLISLKGRYLIRGHLVPFAVEGAPQIIALGYSAGFGGRNSLGFGMVEVAKG</sequence>
<dbReference type="STRING" id="580340.Tlie_0240"/>
<dbReference type="GO" id="GO:0003723">
    <property type="term" value="F:RNA binding"/>
    <property type="evidence" value="ECO:0007669"/>
    <property type="project" value="UniProtKB-KW"/>
</dbReference>
<dbReference type="GO" id="GO:0051607">
    <property type="term" value="P:defense response to virus"/>
    <property type="evidence" value="ECO:0007669"/>
    <property type="project" value="UniProtKB-KW"/>
</dbReference>
<feature type="active site" description="Proton acceptor" evidence="6">
    <location>
        <position position="31"/>
    </location>
</feature>
<dbReference type="PANTHER" id="PTHR36984">
    <property type="entry name" value="CRISPR-ASSOCIATED ENDORIBONUCLEASE CAS6 1"/>
    <property type="match status" value="1"/>
</dbReference>
<dbReference type="InterPro" id="IPR045747">
    <property type="entry name" value="CRISPR-assoc_prot_Cas6_N_sf"/>
</dbReference>
<evidence type="ECO:0000256" key="2">
    <source>
        <dbReference type="ARBA" id="ARBA00022884"/>
    </source>
</evidence>
<keyword evidence="2" id="KW-0694">RNA-binding</keyword>
<protein>
    <recommendedName>
        <fullName evidence="4">CRISPR-associated endoribonuclease</fullName>
    </recommendedName>
</protein>
<evidence type="ECO:0000256" key="4">
    <source>
        <dbReference type="PIRNR" id="PIRNR005054"/>
    </source>
</evidence>
<feature type="active site" description="Proton donor" evidence="6">
    <location>
        <position position="46"/>
    </location>
</feature>
<evidence type="ECO:0000256" key="6">
    <source>
        <dbReference type="PIRSR" id="PIRSR005054-50"/>
    </source>
</evidence>
<dbReference type="AlphaFoldDB" id="G7V6F2"/>
<dbReference type="GO" id="GO:0016788">
    <property type="term" value="F:hydrolase activity, acting on ester bonds"/>
    <property type="evidence" value="ECO:0007669"/>
    <property type="project" value="InterPro"/>
</dbReference>
<dbReference type="NCBIfam" id="TIGR01877">
    <property type="entry name" value="cas_cas6"/>
    <property type="match status" value="1"/>
</dbReference>
<dbReference type="InterPro" id="IPR049435">
    <property type="entry name" value="Cas_Cas6_C"/>
</dbReference>
<dbReference type="PANTHER" id="PTHR36984:SF1">
    <property type="entry name" value="CRISPR-ASSOCIATED ENDORIBONUCLEASE CAS6 1"/>
    <property type="match status" value="1"/>
</dbReference>
<evidence type="ECO:0000313" key="9">
    <source>
        <dbReference type="Proteomes" id="UP000005868"/>
    </source>
</evidence>
<keyword evidence="3" id="KW-0051">Antiviral defense</keyword>
<comment type="similarity">
    <text evidence="1 4">Belongs to the CRISPR-associated protein Cas6/Cse3/CasE family.</text>
</comment>
<dbReference type="HOGENOM" id="CLU_089858_1_0_0"/>
<organism evidence="8 9">
    <name type="scientific">Thermovirga lienii (strain ATCC BAA-1197 / DSM 17291 / Cas60314)</name>
    <dbReference type="NCBI Taxonomy" id="580340"/>
    <lineage>
        <taxon>Bacteria</taxon>
        <taxon>Thermotogati</taxon>
        <taxon>Synergistota</taxon>
        <taxon>Synergistia</taxon>
        <taxon>Synergistales</taxon>
        <taxon>Thermovirgaceae</taxon>
        <taxon>Thermovirga</taxon>
    </lineage>
</organism>
<dbReference type="EMBL" id="CP003096">
    <property type="protein sequence ID" value="AER65981.1"/>
    <property type="molecule type" value="Genomic_DNA"/>
</dbReference>
<evidence type="ECO:0000313" key="8">
    <source>
        <dbReference type="EMBL" id="AER65981.1"/>
    </source>
</evidence>
<gene>
    <name evidence="8" type="ordered locus">Tlie_0240</name>
</gene>
<dbReference type="Proteomes" id="UP000005868">
    <property type="component" value="Chromosome"/>
</dbReference>
<comment type="function">
    <text evidence="4">CRISPR (clustered regularly interspaced short palindromic repeat), is an adaptive immune system that provides protection against mobile genetic elements (viruses, transposable elements and conjugative plasmids). CRISPR clusters contain sequences complementary to antecedent mobile elements and target invading nucleic acids. CRISPR clusters are transcribed and processed into CRISPR RNA (crRNA).</text>
</comment>
<feature type="site" description="Transition state stabilizer" evidence="5">
    <location>
        <position position="59"/>
    </location>
</feature>
<dbReference type="OrthoDB" id="9797488at2"/>
<dbReference type="Pfam" id="PF21350">
    <property type="entry name" value="Cas6_I-A"/>
    <property type="match status" value="1"/>
</dbReference>
<name>G7V6F2_THELD</name>
<evidence type="ECO:0000256" key="5">
    <source>
        <dbReference type="PIRSR" id="PIRSR005054-1"/>
    </source>
</evidence>
<dbReference type="CDD" id="cd21140">
    <property type="entry name" value="Cas6_I-like"/>
    <property type="match status" value="1"/>
</dbReference>
<dbReference type="KEGG" id="tli:Tlie_0240"/>
<dbReference type="InterPro" id="IPR010156">
    <property type="entry name" value="CRISPR-assoc_prot_Cas6"/>
</dbReference>
<reference evidence="8 9" key="2">
    <citation type="journal article" date="2012" name="Stand. Genomic Sci.">
        <title>Genome sequence of the moderately thermophilic, amino-acid-degrading and sulfur-reducing bacterium Thermovirga lienii type strain (Cas60314(T)).</title>
        <authorList>
            <person name="Goker M."/>
            <person name="Saunders E."/>
            <person name="Lapidus A."/>
            <person name="Nolan M."/>
            <person name="Lucas S."/>
            <person name="Hammon N."/>
            <person name="Deshpande S."/>
            <person name="Cheng J.F."/>
            <person name="Han C."/>
            <person name="Tapia R."/>
            <person name="Goodwin L.A."/>
            <person name="Pitluck S."/>
            <person name="Liolios K."/>
            <person name="Mavromatis K."/>
            <person name="Pagani I."/>
            <person name="Ivanova N."/>
            <person name="Mikhailova N."/>
            <person name="Pati A."/>
            <person name="Chen A."/>
            <person name="Palaniappan K."/>
            <person name="Land M."/>
            <person name="Chang Y.J."/>
            <person name="Jeffries C.D."/>
            <person name="Brambilla E.M."/>
            <person name="Rohde M."/>
            <person name="Spring S."/>
            <person name="Detter J.C."/>
            <person name="Woyke T."/>
            <person name="Bristow J."/>
            <person name="Eisen J.A."/>
            <person name="Markowitz V."/>
            <person name="Hugenholtz P."/>
            <person name="Kyrpides N.C."/>
            <person name="Klenk H.P."/>
        </authorList>
    </citation>
    <scope>NUCLEOTIDE SEQUENCE [LARGE SCALE GENOMIC DNA]</scope>
    <source>
        <strain evidence="9">ATCC BAA-1197 / DSM 17291 / Cas60314</strain>
    </source>
</reference>
<dbReference type="Gene3D" id="3.30.70.1900">
    <property type="match status" value="1"/>
</dbReference>
<evidence type="ECO:0000256" key="1">
    <source>
        <dbReference type="ARBA" id="ARBA00005937"/>
    </source>
</evidence>
<dbReference type="eggNOG" id="COG1583">
    <property type="taxonomic scope" value="Bacteria"/>
</dbReference>
<reference evidence="9" key="1">
    <citation type="submission" date="2011-10" db="EMBL/GenBank/DDBJ databases">
        <title>The complete genome of chromosome of Thermovirga lienii DSM 17291.</title>
        <authorList>
            <consortium name="US DOE Joint Genome Institute (JGI-PGF)"/>
            <person name="Lucas S."/>
            <person name="Copeland A."/>
            <person name="Lapidus A."/>
            <person name="Glavina del Rio T."/>
            <person name="Dalin E."/>
            <person name="Tice H."/>
            <person name="Bruce D."/>
            <person name="Goodwin L."/>
            <person name="Pitluck S."/>
            <person name="Peters L."/>
            <person name="Mikhailova N."/>
            <person name="Saunders E."/>
            <person name="Kyrpides N."/>
            <person name="Mavromatis K."/>
            <person name="Ivanova N."/>
            <person name="Last F.I."/>
            <person name="Brettin T."/>
            <person name="Detter J.C."/>
            <person name="Han C."/>
            <person name="Larimer F."/>
            <person name="Land M."/>
            <person name="Hauser L."/>
            <person name="Markowitz V."/>
            <person name="Cheng J.-F."/>
            <person name="Hugenholtz P."/>
            <person name="Woyke T."/>
            <person name="Wu D."/>
            <person name="Spring S."/>
            <person name="Schroeder M."/>
            <person name="Brambilla E.-M."/>
            <person name="Klenk H.-P."/>
            <person name="Eisen J.A."/>
        </authorList>
    </citation>
    <scope>NUCLEOTIDE SEQUENCE [LARGE SCALE GENOMIC DNA]</scope>
    <source>
        <strain evidence="9">ATCC BAA-1197 / DSM 17291 / Cas60314</strain>
    </source>
</reference>
<keyword evidence="9" id="KW-1185">Reference proteome</keyword>
<dbReference type="Gene3D" id="3.30.70.1890">
    <property type="match status" value="1"/>
</dbReference>
<dbReference type="PIRSF" id="PIRSF005054">
    <property type="entry name" value="PF1131"/>
    <property type="match status" value="1"/>
</dbReference>
<evidence type="ECO:0000259" key="7">
    <source>
        <dbReference type="Pfam" id="PF01881"/>
    </source>
</evidence>
<feature type="domain" description="CRISPR associated protein Cas6 C-terminal" evidence="7">
    <location>
        <begin position="128"/>
        <end position="253"/>
    </location>
</feature>
<proteinExistence type="inferred from homology"/>
<accession>G7V6F2</accession>
<dbReference type="Pfam" id="PF01881">
    <property type="entry name" value="Cas_Cas6_C"/>
    <property type="match status" value="1"/>
</dbReference>